<feature type="region of interest" description="Disordered" evidence="1">
    <location>
        <begin position="1"/>
        <end position="65"/>
    </location>
</feature>
<reference evidence="2" key="2">
    <citation type="submission" date="2020-09" db="EMBL/GenBank/DDBJ databases">
        <authorList>
            <person name="Sun Q."/>
            <person name="Ohkuma M."/>
        </authorList>
    </citation>
    <scope>NUCLEOTIDE SEQUENCE</scope>
    <source>
        <strain evidence="2">JCM 4490</strain>
    </source>
</reference>
<name>A0A918JLM1_9ACTN</name>
<dbReference type="AlphaFoldDB" id="A0A918JLM1"/>
<evidence type="ECO:0000256" key="1">
    <source>
        <dbReference type="SAM" id="MobiDB-lite"/>
    </source>
</evidence>
<proteinExistence type="predicted"/>
<dbReference type="EMBL" id="BMUE01000033">
    <property type="protein sequence ID" value="GGW82294.1"/>
    <property type="molecule type" value="Genomic_DNA"/>
</dbReference>
<comment type="caution">
    <text evidence="2">The sequence shown here is derived from an EMBL/GenBank/DDBJ whole genome shotgun (WGS) entry which is preliminary data.</text>
</comment>
<protein>
    <submittedName>
        <fullName evidence="2">Uncharacterized protein</fullName>
    </submittedName>
</protein>
<evidence type="ECO:0000313" key="3">
    <source>
        <dbReference type="Proteomes" id="UP000620224"/>
    </source>
</evidence>
<dbReference type="Proteomes" id="UP000620224">
    <property type="component" value="Unassembled WGS sequence"/>
</dbReference>
<gene>
    <name evidence="2" type="ORF">GCM10010503_69420</name>
</gene>
<organism evidence="2 3">
    <name type="scientific">Streptomyces lucensis JCM 4490</name>
    <dbReference type="NCBI Taxonomy" id="1306176"/>
    <lineage>
        <taxon>Bacteria</taxon>
        <taxon>Bacillati</taxon>
        <taxon>Actinomycetota</taxon>
        <taxon>Actinomycetes</taxon>
        <taxon>Kitasatosporales</taxon>
        <taxon>Streptomycetaceae</taxon>
        <taxon>Streptomyces</taxon>
    </lineage>
</organism>
<reference evidence="2" key="1">
    <citation type="journal article" date="2014" name="Int. J. Syst. Evol. Microbiol.">
        <title>Complete genome sequence of Corynebacterium casei LMG S-19264T (=DSM 44701T), isolated from a smear-ripened cheese.</title>
        <authorList>
            <consortium name="US DOE Joint Genome Institute (JGI-PGF)"/>
            <person name="Walter F."/>
            <person name="Albersmeier A."/>
            <person name="Kalinowski J."/>
            <person name="Ruckert C."/>
        </authorList>
    </citation>
    <scope>NUCLEOTIDE SEQUENCE</scope>
    <source>
        <strain evidence="2">JCM 4490</strain>
    </source>
</reference>
<sequence>MPASAPHTPATDTSTTVVIPPTSIRPRFHPASPDVDTVVTAGPGQGPECGLRAERQAGSGRLRRW</sequence>
<accession>A0A918JLM1</accession>
<keyword evidence="3" id="KW-1185">Reference proteome</keyword>
<evidence type="ECO:0000313" key="2">
    <source>
        <dbReference type="EMBL" id="GGW82294.1"/>
    </source>
</evidence>